<reference evidence="1" key="2">
    <citation type="journal article" date="2015" name="Data Brief">
        <title>Shoot transcriptome of the giant reed, Arundo donax.</title>
        <authorList>
            <person name="Barrero R.A."/>
            <person name="Guerrero F.D."/>
            <person name="Moolhuijzen P."/>
            <person name="Goolsby J.A."/>
            <person name="Tidwell J."/>
            <person name="Bellgard S.E."/>
            <person name="Bellgard M.I."/>
        </authorList>
    </citation>
    <scope>NUCLEOTIDE SEQUENCE</scope>
    <source>
        <tissue evidence="1">Shoot tissue taken approximately 20 cm above the soil surface</tissue>
    </source>
</reference>
<reference evidence="1" key="1">
    <citation type="submission" date="2014-09" db="EMBL/GenBank/DDBJ databases">
        <authorList>
            <person name="Magalhaes I.L.F."/>
            <person name="Oliveira U."/>
            <person name="Santos F.R."/>
            <person name="Vidigal T.H.D.A."/>
            <person name="Brescovit A.D."/>
            <person name="Santos A.J."/>
        </authorList>
    </citation>
    <scope>NUCLEOTIDE SEQUENCE</scope>
    <source>
        <tissue evidence="1">Shoot tissue taken approximately 20 cm above the soil surface</tissue>
    </source>
</reference>
<accession>A0A0A9HSS9</accession>
<organism evidence="1">
    <name type="scientific">Arundo donax</name>
    <name type="common">Giant reed</name>
    <name type="synonym">Donax arundinaceus</name>
    <dbReference type="NCBI Taxonomy" id="35708"/>
    <lineage>
        <taxon>Eukaryota</taxon>
        <taxon>Viridiplantae</taxon>
        <taxon>Streptophyta</taxon>
        <taxon>Embryophyta</taxon>
        <taxon>Tracheophyta</taxon>
        <taxon>Spermatophyta</taxon>
        <taxon>Magnoliopsida</taxon>
        <taxon>Liliopsida</taxon>
        <taxon>Poales</taxon>
        <taxon>Poaceae</taxon>
        <taxon>PACMAD clade</taxon>
        <taxon>Arundinoideae</taxon>
        <taxon>Arundineae</taxon>
        <taxon>Arundo</taxon>
    </lineage>
</organism>
<dbReference type="EMBL" id="GBRH01159007">
    <property type="protein sequence ID" value="JAE38889.1"/>
    <property type="molecule type" value="Transcribed_RNA"/>
</dbReference>
<sequence length="37" mass="4048">MRACVRALPSMIRANGDEVPFSENFLLASCNFLSISS</sequence>
<proteinExistence type="predicted"/>
<name>A0A0A9HSS9_ARUDO</name>
<dbReference type="AlphaFoldDB" id="A0A0A9HSS9"/>
<evidence type="ECO:0000313" key="1">
    <source>
        <dbReference type="EMBL" id="JAE38889.1"/>
    </source>
</evidence>
<protein>
    <submittedName>
        <fullName evidence="1">Uncharacterized protein</fullName>
    </submittedName>
</protein>